<evidence type="ECO:0000313" key="2">
    <source>
        <dbReference type="Proteomes" id="UP000828048"/>
    </source>
</evidence>
<gene>
    <name evidence="1" type="ORF">Vadar_022514</name>
</gene>
<name>A0ACB7YGH6_9ERIC</name>
<evidence type="ECO:0000313" key="1">
    <source>
        <dbReference type="EMBL" id="KAH7852254.1"/>
    </source>
</evidence>
<comment type="caution">
    <text evidence="1">The sequence shown here is derived from an EMBL/GenBank/DDBJ whole genome shotgun (WGS) entry which is preliminary data.</text>
</comment>
<reference evidence="1 2" key="1">
    <citation type="journal article" date="2021" name="Hortic Res">
        <title>High-quality reference genome and annotation aids understanding of berry development for evergreen blueberry (Vaccinium darrowii).</title>
        <authorList>
            <person name="Yu J."/>
            <person name="Hulse-Kemp A.M."/>
            <person name="Babiker E."/>
            <person name="Staton M."/>
        </authorList>
    </citation>
    <scope>NUCLEOTIDE SEQUENCE [LARGE SCALE GENOMIC DNA]</scope>
    <source>
        <strain evidence="2">cv. NJ 8807/NJ 8810</strain>
        <tissue evidence="1">Young leaf</tissue>
    </source>
</reference>
<dbReference type="Proteomes" id="UP000828048">
    <property type="component" value="Chromosome 8"/>
</dbReference>
<proteinExistence type="predicted"/>
<organism evidence="1 2">
    <name type="scientific">Vaccinium darrowii</name>
    <dbReference type="NCBI Taxonomy" id="229202"/>
    <lineage>
        <taxon>Eukaryota</taxon>
        <taxon>Viridiplantae</taxon>
        <taxon>Streptophyta</taxon>
        <taxon>Embryophyta</taxon>
        <taxon>Tracheophyta</taxon>
        <taxon>Spermatophyta</taxon>
        <taxon>Magnoliopsida</taxon>
        <taxon>eudicotyledons</taxon>
        <taxon>Gunneridae</taxon>
        <taxon>Pentapetalae</taxon>
        <taxon>asterids</taxon>
        <taxon>Ericales</taxon>
        <taxon>Ericaceae</taxon>
        <taxon>Vaccinioideae</taxon>
        <taxon>Vaccinieae</taxon>
        <taxon>Vaccinium</taxon>
    </lineage>
</organism>
<dbReference type="EMBL" id="CM037158">
    <property type="protein sequence ID" value="KAH7852254.1"/>
    <property type="molecule type" value="Genomic_DNA"/>
</dbReference>
<keyword evidence="2" id="KW-1185">Reference proteome</keyword>
<accession>A0ACB7YGH6</accession>
<protein>
    <submittedName>
        <fullName evidence="1">Uncharacterized protein</fullName>
    </submittedName>
</protein>
<sequence length="519" mass="58297">MASNQCTEPSGTSESLDHETTEPSTVKGKHSSPNHQSSFSPQRIGSSLSFRDSSTFPQVRSEDSDGFFSTETYSGVLHSCTRPIRLDPNTGSDMRQPSLDASQITKFPNSDASCAFMYPNEKMQRTISRANAIGAFEKLDHERHPSPNRRFIIGLGSSRRSLSFKEGSNVSQGSTYNSLKSGRSTSEVSDSLDNSSRNKASTTTRATLFEPTRISMPNFLVNDNIDPRITLANNTSLMSGIFKLMPLKERGKMQIVCKHFCVIIEDTMPRLYGEYRYSNLASIEAKARMVHSQRIKKMKEAKEREEMKGQVALLVSSVLKDSEKYANAKERLGHRHGLREVSEIKTKLHSVGLWVSAVMKIVPSLEIKDVYLAYLPLAHILELAAENVIATVGRSIGYDSPLTLTDTSNNIKRGTKGDASMLRPTFMIGVPAILDRVRDGVLKIEEDRVISLWNFCVRFVSLFRQDSFIRLNDYLWTTKQPFHTVADVALHILDRKRQVAIECDLNAFLQKWAWNLAEI</sequence>